<dbReference type="Pfam" id="PF00239">
    <property type="entry name" value="Resolvase"/>
    <property type="match status" value="1"/>
</dbReference>
<dbReference type="Gene3D" id="3.40.50.1390">
    <property type="entry name" value="Resolvase, N-terminal catalytic domain"/>
    <property type="match status" value="1"/>
</dbReference>
<dbReference type="InterPro" id="IPR050639">
    <property type="entry name" value="SSR_resolvase"/>
</dbReference>
<dbReference type="InterPro" id="IPR006119">
    <property type="entry name" value="Resolv_N"/>
</dbReference>
<keyword evidence="1" id="KW-0229">DNA integration</keyword>
<proteinExistence type="predicted"/>
<dbReference type="Pfam" id="PF07508">
    <property type="entry name" value="Recombinase"/>
    <property type="match status" value="1"/>
</dbReference>
<accession>A0A1D3K917</accession>
<dbReference type="Pfam" id="PF13408">
    <property type="entry name" value="Zn_ribbon_recom"/>
    <property type="match status" value="1"/>
</dbReference>
<keyword evidence="2" id="KW-0238">DNA-binding</keyword>
<dbReference type="PROSITE" id="PS00397">
    <property type="entry name" value="RECOMBINASES_1"/>
    <property type="match status" value="1"/>
</dbReference>
<dbReference type="PANTHER" id="PTHR30461:SF23">
    <property type="entry name" value="DNA RECOMBINASE-RELATED"/>
    <property type="match status" value="1"/>
</dbReference>
<dbReference type="PROSITE" id="PS51736">
    <property type="entry name" value="RECOMBINASES_3"/>
    <property type="match status" value="1"/>
</dbReference>
<dbReference type="SMART" id="SM00857">
    <property type="entry name" value="Resolvase"/>
    <property type="match status" value="1"/>
</dbReference>
<evidence type="ECO:0000256" key="4">
    <source>
        <dbReference type="PIRSR" id="PIRSR606118-50"/>
    </source>
</evidence>
<dbReference type="InterPro" id="IPR011109">
    <property type="entry name" value="DNA_bind_recombinase_dom"/>
</dbReference>
<evidence type="ECO:0000313" key="8">
    <source>
        <dbReference type="EMBL" id="SBW84755.1"/>
    </source>
</evidence>
<dbReference type="Gene3D" id="3.90.1750.20">
    <property type="entry name" value="Putative Large Serine Recombinase, Chain B, Domain 2"/>
    <property type="match status" value="1"/>
</dbReference>
<evidence type="ECO:0000313" key="9">
    <source>
        <dbReference type="Proteomes" id="UP000245431"/>
    </source>
</evidence>
<dbReference type="PANTHER" id="PTHR30461">
    <property type="entry name" value="DNA-INVERTASE FROM LAMBDOID PROPHAGE"/>
    <property type="match status" value="1"/>
</dbReference>
<dbReference type="CDD" id="cd00338">
    <property type="entry name" value="Ser_Recombinase"/>
    <property type="match status" value="1"/>
</dbReference>
<evidence type="ECO:0000256" key="5">
    <source>
        <dbReference type="PROSITE-ProRule" id="PRU10137"/>
    </source>
</evidence>
<name>A0A1D3K917_PSEVE</name>
<evidence type="ECO:0000256" key="2">
    <source>
        <dbReference type="ARBA" id="ARBA00023125"/>
    </source>
</evidence>
<dbReference type="InterPro" id="IPR006118">
    <property type="entry name" value="Recombinase_CS"/>
</dbReference>
<reference evidence="9" key="1">
    <citation type="submission" date="2016-07" db="EMBL/GenBank/DDBJ databases">
        <authorList>
            <person name="Florea S."/>
            <person name="Webb J.S."/>
            <person name="Jaromczyk J."/>
            <person name="Schardl C.L."/>
        </authorList>
    </citation>
    <scope>NUCLEOTIDE SEQUENCE [LARGE SCALE GENOMIC DNA]</scope>
    <source>
        <strain evidence="9">1YdBTEX2</strain>
    </source>
</reference>
<dbReference type="EMBL" id="LT599584">
    <property type="protein sequence ID" value="SBW84755.1"/>
    <property type="molecule type" value="Genomic_DNA"/>
</dbReference>
<sequence>MSHAVMVALYARVSSEQQAKRGTIDSQIAALVERIAVDGEQIVEDMRFVDAGVSGATLIRPQLERLRDSAALGLVDRLYVLSPDRLSRKYAHQALLMEELSACGVQVVFLNHAIGVTPEESLLLQMQGMISEYERAKIMERNRRGKLHGAKRGSINVLSTAPYGYRYIRKQLDGAPAQYVIELPQAATVRSIFQWIGMERLSIGEVTRRLAAMGIATATGKPYWDRSVVWGILRNPAYMGRAAFGKTQSRDCLPRVRAQRHSADVPKNGYSTVRTDPSQWIEIPVPAIISEALFQSVQEQLAENRKTARQRSHGAVYLLQGLVVCGHCRYAYYGKKISTAAAKGHQRHYAYYRCIGTDAYRFGGERVCDNQQIRTDRLDDLVWQQVVELLAHPGRLKSEYDRRLSILEEKEKTSFDTAALERQRLQLEKGKSRLIDSYAEGMIDKADFDPKMRQLKVRLEQIDHQIQESRRNNAGQSELFLVINRLEEFASAVHDRLDTIDFVMKREVILGLVKRVEIHKEEILVVFRVDPDPGFNADENSANSDAGKKSMQDRTRRNHCALGSSLGRSHPTAILHNSRLKPFADKPEQAPVCNPVSQKHQHPFMVDLIKERRDIRIQYPVHLLAFQRDR</sequence>
<dbReference type="SUPFAM" id="SSF53041">
    <property type="entry name" value="Resolvase-like"/>
    <property type="match status" value="1"/>
</dbReference>
<dbReference type="InterPro" id="IPR025827">
    <property type="entry name" value="Zn_ribbon_recom_dom"/>
</dbReference>
<dbReference type="AlphaFoldDB" id="A0A1D3K917"/>
<feature type="domain" description="Recombinase" evidence="7">
    <location>
        <begin position="162"/>
        <end position="307"/>
    </location>
</feature>
<dbReference type="InterPro" id="IPR038109">
    <property type="entry name" value="DNA_bind_recomb_sf"/>
</dbReference>
<dbReference type="InterPro" id="IPR036162">
    <property type="entry name" value="Resolvase-like_N_sf"/>
</dbReference>
<dbReference type="GO" id="GO:0015074">
    <property type="term" value="P:DNA integration"/>
    <property type="evidence" value="ECO:0007669"/>
    <property type="project" value="UniProtKB-KW"/>
</dbReference>
<dbReference type="GO" id="GO:0000150">
    <property type="term" value="F:DNA strand exchange activity"/>
    <property type="evidence" value="ECO:0007669"/>
    <property type="project" value="InterPro"/>
</dbReference>
<feature type="active site" description="O-(5'-phospho-DNA)-serine intermediate" evidence="4 5">
    <location>
        <position position="14"/>
    </location>
</feature>
<dbReference type="PROSITE" id="PS51737">
    <property type="entry name" value="RECOMBINASE_DNA_BIND"/>
    <property type="match status" value="1"/>
</dbReference>
<keyword evidence="3" id="KW-0233">DNA recombination</keyword>
<feature type="domain" description="Resolvase/invertase-type recombinase catalytic" evidence="6">
    <location>
        <begin position="6"/>
        <end position="153"/>
    </location>
</feature>
<dbReference type="Proteomes" id="UP000245431">
    <property type="component" value="Chromosome PVE_r2"/>
</dbReference>
<organism evidence="8 9">
    <name type="scientific">Pseudomonas veronii 1YdBTEX2</name>
    <dbReference type="NCBI Taxonomy" id="1295141"/>
    <lineage>
        <taxon>Bacteria</taxon>
        <taxon>Pseudomonadati</taxon>
        <taxon>Pseudomonadota</taxon>
        <taxon>Gammaproteobacteria</taxon>
        <taxon>Pseudomonadales</taxon>
        <taxon>Pseudomonadaceae</taxon>
        <taxon>Pseudomonas</taxon>
    </lineage>
</organism>
<protein>
    <submittedName>
        <fullName evidence="8">DNA recombinase</fullName>
    </submittedName>
</protein>
<evidence type="ECO:0000256" key="3">
    <source>
        <dbReference type="ARBA" id="ARBA00023172"/>
    </source>
</evidence>
<evidence type="ECO:0000256" key="1">
    <source>
        <dbReference type="ARBA" id="ARBA00022908"/>
    </source>
</evidence>
<dbReference type="GO" id="GO:0003677">
    <property type="term" value="F:DNA binding"/>
    <property type="evidence" value="ECO:0007669"/>
    <property type="project" value="UniProtKB-KW"/>
</dbReference>
<evidence type="ECO:0000259" key="6">
    <source>
        <dbReference type="PROSITE" id="PS51736"/>
    </source>
</evidence>
<gene>
    <name evidence="8" type="ORF">PVE_R2G0730</name>
</gene>
<evidence type="ECO:0000259" key="7">
    <source>
        <dbReference type="PROSITE" id="PS51737"/>
    </source>
</evidence>